<reference evidence="1 2" key="1">
    <citation type="submission" date="2019-03" db="EMBL/GenBank/DDBJ databases">
        <title>Single cell metagenomics reveals metabolic interactions within the superorganism composed of flagellate Streblomastix strix and complex community of Bacteroidetes bacteria on its surface.</title>
        <authorList>
            <person name="Treitli S.C."/>
            <person name="Kolisko M."/>
            <person name="Husnik F."/>
            <person name="Keeling P."/>
            <person name="Hampl V."/>
        </authorList>
    </citation>
    <scope>NUCLEOTIDE SEQUENCE [LARGE SCALE GENOMIC DNA]</scope>
    <source>
        <strain evidence="1">ST1C</strain>
    </source>
</reference>
<dbReference type="EMBL" id="SNRW01001688">
    <property type="protein sequence ID" value="KAA6395420.1"/>
    <property type="molecule type" value="Genomic_DNA"/>
</dbReference>
<sequence length="154" mass="17510">MTGQIACTYQNHSIEDLAVKRDQFTHNSNISHQTVVLFGPPIETGSVKGRLEHNSKEVSVGNENYNKEGSRVALELNMDSNPKTLTFFYNDVKQPHYIINIPPAVRFWAYLTGRGISFKVNKFERLSEATAKHLEGKSQALTWGKDWKKKCVIQ</sequence>
<organism evidence="1 2">
    <name type="scientific">Streblomastix strix</name>
    <dbReference type="NCBI Taxonomy" id="222440"/>
    <lineage>
        <taxon>Eukaryota</taxon>
        <taxon>Metamonada</taxon>
        <taxon>Preaxostyla</taxon>
        <taxon>Oxymonadida</taxon>
        <taxon>Streblomastigidae</taxon>
        <taxon>Streblomastix</taxon>
    </lineage>
</organism>
<gene>
    <name evidence="1" type="ORF">EZS28_009050</name>
</gene>
<accession>A0A5J4WKF3</accession>
<proteinExistence type="predicted"/>
<evidence type="ECO:0000313" key="2">
    <source>
        <dbReference type="Proteomes" id="UP000324800"/>
    </source>
</evidence>
<dbReference type="AlphaFoldDB" id="A0A5J4WKF3"/>
<evidence type="ECO:0000313" key="1">
    <source>
        <dbReference type="EMBL" id="KAA6395420.1"/>
    </source>
</evidence>
<dbReference type="Proteomes" id="UP000324800">
    <property type="component" value="Unassembled WGS sequence"/>
</dbReference>
<protein>
    <submittedName>
        <fullName evidence="1">Uncharacterized protein</fullName>
    </submittedName>
</protein>
<comment type="caution">
    <text evidence="1">The sequence shown here is derived from an EMBL/GenBank/DDBJ whole genome shotgun (WGS) entry which is preliminary data.</text>
</comment>
<name>A0A5J4WKF3_9EUKA</name>